<keyword evidence="3" id="KW-1185">Reference proteome</keyword>
<reference evidence="2 3" key="1">
    <citation type="journal article" date="2019" name="Sci. Rep.">
        <title>Orb-weaving spider Araneus ventricosus genome elucidates the spidroin gene catalogue.</title>
        <authorList>
            <person name="Kono N."/>
            <person name="Nakamura H."/>
            <person name="Ohtoshi R."/>
            <person name="Moran D.A.P."/>
            <person name="Shinohara A."/>
            <person name="Yoshida Y."/>
            <person name="Fujiwara M."/>
            <person name="Mori M."/>
            <person name="Tomita M."/>
            <person name="Arakawa K."/>
        </authorList>
    </citation>
    <scope>NUCLEOTIDE SEQUENCE [LARGE SCALE GENOMIC DNA]</scope>
</reference>
<dbReference type="Proteomes" id="UP000499080">
    <property type="component" value="Unassembled WGS sequence"/>
</dbReference>
<organism evidence="2 3">
    <name type="scientific">Araneus ventricosus</name>
    <name type="common">Orbweaver spider</name>
    <name type="synonym">Epeira ventricosa</name>
    <dbReference type="NCBI Taxonomy" id="182803"/>
    <lineage>
        <taxon>Eukaryota</taxon>
        <taxon>Metazoa</taxon>
        <taxon>Ecdysozoa</taxon>
        <taxon>Arthropoda</taxon>
        <taxon>Chelicerata</taxon>
        <taxon>Arachnida</taxon>
        <taxon>Araneae</taxon>
        <taxon>Araneomorphae</taxon>
        <taxon>Entelegynae</taxon>
        <taxon>Araneoidea</taxon>
        <taxon>Araneidae</taxon>
        <taxon>Araneus</taxon>
    </lineage>
</organism>
<dbReference type="EMBL" id="BGPR01110843">
    <property type="protein sequence ID" value="GBM90325.1"/>
    <property type="molecule type" value="Genomic_DNA"/>
</dbReference>
<evidence type="ECO:0000256" key="1">
    <source>
        <dbReference type="SAM" id="MobiDB-lite"/>
    </source>
</evidence>
<gene>
    <name evidence="2" type="ORF">AVEN_233634_1</name>
</gene>
<comment type="caution">
    <text evidence="2">The sequence shown here is derived from an EMBL/GenBank/DDBJ whole genome shotgun (WGS) entry which is preliminary data.</text>
</comment>
<feature type="compositionally biased region" description="Basic and acidic residues" evidence="1">
    <location>
        <begin position="54"/>
        <end position="69"/>
    </location>
</feature>
<proteinExistence type="predicted"/>
<dbReference type="AlphaFoldDB" id="A0A4Y2JKE3"/>
<feature type="region of interest" description="Disordered" evidence="1">
    <location>
        <begin position="37"/>
        <end position="70"/>
    </location>
</feature>
<name>A0A4Y2JKE3_ARAVE</name>
<feature type="compositionally biased region" description="Acidic residues" evidence="1">
    <location>
        <begin position="41"/>
        <end position="53"/>
    </location>
</feature>
<evidence type="ECO:0000313" key="3">
    <source>
        <dbReference type="Proteomes" id="UP000499080"/>
    </source>
</evidence>
<accession>A0A4Y2JKE3</accession>
<evidence type="ECO:0000313" key="2">
    <source>
        <dbReference type="EMBL" id="GBM90325.1"/>
    </source>
</evidence>
<sequence>MDALYNPPGSQETAGNYPYRAIFGCLGRIMLENTSSHTDGEVTEYSDQEIDSETDVKDNPVHEECREPNSDPNVCIIDPFNL</sequence>
<protein>
    <submittedName>
        <fullName evidence="2">Uncharacterized protein</fullName>
    </submittedName>
</protein>